<comment type="caution">
    <text evidence="3">The sequence shown here is derived from an EMBL/GenBank/DDBJ whole genome shotgun (WGS) entry which is preliminary data.</text>
</comment>
<protein>
    <submittedName>
        <fullName evidence="3">Class I SAM-dependent methyltransferase</fullName>
    </submittedName>
</protein>
<dbReference type="CDD" id="cd02440">
    <property type="entry name" value="AdoMet_MTases"/>
    <property type="match status" value="1"/>
</dbReference>
<dbReference type="PANTHER" id="PTHR43861">
    <property type="entry name" value="TRANS-ACONITATE 2-METHYLTRANSFERASE-RELATED"/>
    <property type="match status" value="1"/>
</dbReference>
<dbReference type="Proteomes" id="UP000266441">
    <property type="component" value="Unassembled WGS sequence"/>
</dbReference>
<dbReference type="Gene3D" id="2.20.25.110">
    <property type="entry name" value="S-adenosyl-L-methionine-dependent methyltransferases"/>
    <property type="match status" value="1"/>
</dbReference>
<dbReference type="InterPro" id="IPR029063">
    <property type="entry name" value="SAM-dependent_MTases_sf"/>
</dbReference>
<name>A0A399D0B7_9BACT</name>
<dbReference type="GO" id="GO:0032259">
    <property type="term" value="P:methylation"/>
    <property type="evidence" value="ECO:0007669"/>
    <property type="project" value="UniProtKB-KW"/>
</dbReference>
<keyword evidence="4" id="KW-1185">Reference proteome</keyword>
<reference evidence="3 4" key="1">
    <citation type="journal article" date="2015" name="Int. J. Syst. Evol. Microbiol.">
        <title>Mariniphaga sediminis sp. nov., isolated from coastal sediment.</title>
        <authorList>
            <person name="Wang F.Q."/>
            <person name="Shen Q.Y."/>
            <person name="Chen G.J."/>
            <person name="Du Z.J."/>
        </authorList>
    </citation>
    <scope>NUCLEOTIDE SEQUENCE [LARGE SCALE GENOMIC DNA]</scope>
    <source>
        <strain evidence="3 4">SY21</strain>
    </source>
</reference>
<keyword evidence="3" id="KW-0489">Methyltransferase</keyword>
<dbReference type="SUPFAM" id="SSF53335">
    <property type="entry name" value="S-adenosyl-L-methionine-dependent methyltransferases"/>
    <property type="match status" value="1"/>
</dbReference>
<dbReference type="GO" id="GO:0008168">
    <property type="term" value="F:methyltransferase activity"/>
    <property type="evidence" value="ECO:0007669"/>
    <property type="project" value="UniProtKB-KW"/>
</dbReference>
<dbReference type="AlphaFoldDB" id="A0A399D0B7"/>
<feature type="domain" description="Methyltransferase" evidence="2">
    <location>
        <begin position="42"/>
        <end position="144"/>
    </location>
</feature>
<evidence type="ECO:0000259" key="2">
    <source>
        <dbReference type="Pfam" id="PF13649"/>
    </source>
</evidence>
<proteinExistence type="predicted"/>
<gene>
    <name evidence="3" type="ORF">D1164_12770</name>
</gene>
<evidence type="ECO:0000256" key="1">
    <source>
        <dbReference type="ARBA" id="ARBA00022679"/>
    </source>
</evidence>
<accession>A0A399D0B7</accession>
<dbReference type="EMBL" id="QWET01000008">
    <property type="protein sequence ID" value="RIH64906.1"/>
    <property type="molecule type" value="Genomic_DNA"/>
</dbReference>
<dbReference type="OrthoDB" id="9789123at2"/>
<dbReference type="Pfam" id="PF13649">
    <property type="entry name" value="Methyltransf_25"/>
    <property type="match status" value="1"/>
</dbReference>
<evidence type="ECO:0000313" key="4">
    <source>
        <dbReference type="Proteomes" id="UP000266441"/>
    </source>
</evidence>
<sequence>MTTKQNEFYSSISKYYTEIFPYNPAQLQYVIKSTGLLADKEVLDIGCATGELAFQLCKAGARVTGIDLNEDLLRKAQLKIMDEGAGQTVRCKFIKGNMLELGNDFPQQQFDAVVCFGNTLVHLPSPELIGEMLKGVSTVLKPGGYFLGQILNYDYILKEQVSELPLIETENIKFIRHYVFEKDSPYVRFQTDLHLKKEGKVISNETLLLALKSNELTSLLHLAGFQDVELFSNFKEASFGGKHLPLVVKAKLKT</sequence>
<dbReference type="InterPro" id="IPR041698">
    <property type="entry name" value="Methyltransf_25"/>
</dbReference>
<evidence type="ECO:0000313" key="3">
    <source>
        <dbReference type="EMBL" id="RIH64906.1"/>
    </source>
</evidence>
<organism evidence="3 4">
    <name type="scientific">Mariniphaga sediminis</name>
    <dbReference type="NCBI Taxonomy" id="1628158"/>
    <lineage>
        <taxon>Bacteria</taxon>
        <taxon>Pseudomonadati</taxon>
        <taxon>Bacteroidota</taxon>
        <taxon>Bacteroidia</taxon>
        <taxon>Marinilabiliales</taxon>
        <taxon>Prolixibacteraceae</taxon>
        <taxon>Mariniphaga</taxon>
    </lineage>
</organism>
<dbReference type="RefSeq" id="WP_119350371.1">
    <property type="nucleotide sequence ID" value="NZ_QWET01000008.1"/>
</dbReference>
<keyword evidence="1 3" id="KW-0808">Transferase</keyword>
<dbReference type="Gene3D" id="3.40.50.150">
    <property type="entry name" value="Vaccinia Virus protein VP39"/>
    <property type="match status" value="1"/>
</dbReference>